<accession>A0A8H4J493</accession>
<feature type="region of interest" description="Disordered" evidence="1">
    <location>
        <begin position="164"/>
        <end position="304"/>
    </location>
</feature>
<protein>
    <submittedName>
        <fullName evidence="2">Uncharacterized protein</fullName>
    </submittedName>
</protein>
<name>A0A8H4J493_9PEZI</name>
<gene>
    <name evidence="2" type="ORF">GTA08_BOTSDO11706</name>
</gene>
<feature type="compositionally biased region" description="Polar residues" evidence="1">
    <location>
        <begin position="84"/>
        <end position="93"/>
    </location>
</feature>
<dbReference type="Proteomes" id="UP000572817">
    <property type="component" value="Unassembled WGS sequence"/>
</dbReference>
<dbReference type="AlphaFoldDB" id="A0A8H4J493"/>
<proteinExistence type="predicted"/>
<feature type="region of interest" description="Disordered" evidence="1">
    <location>
        <begin position="62"/>
        <end position="132"/>
    </location>
</feature>
<evidence type="ECO:0000313" key="2">
    <source>
        <dbReference type="EMBL" id="KAF4312419.1"/>
    </source>
</evidence>
<organism evidence="2 3">
    <name type="scientific">Botryosphaeria dothidea</name>
    <dbReference type="NCBI Taxonomy" id="55169"/>
    <lineage>
        <taxon>Eukaryota</taxon>
        <taxon>Fungi</taxon>
        <taxon>Dikarya</taxon>
        <taxon>Ascomycota</taxon>
        <taxon>Pezizomycotina</taxon>
        <taxon>Dothideomycetes</taxon>
        <taxon>Dothideomycetes incertae sedis</taxon>
        <taxon>Botryosphaeriales</taxon>
        <taxon>Botryosphaeriaceae</taxon>
        <taxon>Botryosphaeria</taxon>
    </lineage>
</organism>
<sequence length="560" mass="63082">MSLFGSTYQEYGIGQPFGSLSSSNRTWSSRGYVWRKSLRKLVNKKPDSNLFLNRSGIRRHHTITRDIPGPSTLPRNRYNAGDTYLSSGDNKTPPSACLKSYGRRPRPSPRPRGFANPAVDTDRVDFESGRAPAPFSNMYNPYESSRNKPWGIWASNDPFESQNDKFPYLYRRPNNVPSQPPRRSERVAARQRSNAGPPVVSSARRSARIAARHPPTALSAVTALPSVYADDDEEDDDEEDDNEEDDDDEEELEEEYSEISEDDLDDIEENVLPPPPRQPLFNPSQPTPRSNGLRGSPKSSASSRQLHLMSLPNEVLQQILNQELGLCTLRRNSAALIKTLDFDPTERYKAVMNLKVVANDVPPAQQPRDAISAADRRKYLRFRAQLNRLVFAGSHRLRALMTRAENAWLSSFPLDLPELHRFCRAPDARVRSLDIALYARDLYVHDFAGVSNLCTALNPARHADSLQNLLDLAPMIPRTVARVRLVASYLPHGAREGYPPWREAYMQHQHVRDGFVPDDEGALAFLDEVLPFFPAATIVPVQGPGPVGLSEDDYDTWSWI</sequence>
<keyword evidence="3" id="KW-1185">Reference proteome</keyword>
<evidence type="ECO:0000313" key="3">
    <source>
        <dbReference type="Proteomes" id="UP000572817"/>
    </source>
</evidence>
<feature type="compositionally biased region" description="Acidic residues" evidence="1">
    <location>
        <begin position="229"/>
        <end position="269"/>
    </location>
</feature>
<dbReference type="EMBL" id="WWBZ02000002">
    <property type="protein sequence ID" value="KAF4312419.1"/>
    <property type="molecule type" value="Genomic_DNA"/>
</dbReference>
<comment type="caution">
    <text evidence="2">The sequence shown here is derived from an EMBL/GenBank/DDBJ whole genome shotgun (WGS) entry which is preliminary data.</text>
</comment>
<evidence type="ECO:0000256" key="1">
    <source>
        <dbReference type="SAM" id="MobiDB-lite"/>
    </source>
</evidence>
<reference evidence="2" key="1">
    <citation type="submission" date="2020-04" db="EMBL/GenBank/DDBJ databases">
        <title>Genome Assembly and Annotation of Botryosphaeria dothidea sdau 11-99, a Latent Pathogen of Apple Fruit Ring Rot in China.</title>
        <authorList>
            <person name="Yu C."/>
            <person name="Diao Y."/>
            <person name="Lu Q."/>
            <person name="Zhao J."/>
            <person name="Cui S."/>
            <person name="Peng C."/>
            <person name="He B."/>
            <person name="Liu H."/>
        </authorList>
    </citation>
    <scope>NUCLEOTIDE SEQUENCE [LARGE SCALE GENOMIC DNA]</scope>
    <source>
        <strain evidence="2">Sdau11-99</strain>
    </source>
</reference>